<keyword evidence="4" id="KW-0460">Magnesium</keyword>
<dbReference type="AlphaFoldDB" id="A0A5M3WNY6"/>
<dbReference type="Proteomes" id="UP000331127">
    <property type="component" value="Unassembled WGS sequence"/>
</dbReference>
<dbReference type="SUPFAM" id="SSF88723">
    <property type="entry name" value="PIN domain-like"/>
    <property type="match status" value="1"/>
</dbReference>
<evidence type="ECO:0000313" key="8">
    <source>
        <dbReference type="Proteomes" id="UP000331127"/>
    </source>
</evidence>
<sequence length="187" mass="20728">MPFSAVLDACVLYPNALRDTLLRVAEAGIYQPLWSERILAEVRGALLRNGLPELNVDRTLSFVRAAFPEAMVEGWEPLEDSMGNHVKDRHVLAAAVRGHADVIVTSNLRDFTSAACEPWDVEVQHPDTFLLYELELAPAVILNVLREQASSTGKPPHRSMTLEDVLASLENCGAPVFVSAVRSWLRR</sequence>
<protein>
    <submittedName>
        <fullName evidence="7">PIN domain-containing protein</fullName>
    </submittedName>
</protein>
<evidence type="ECO:0000259" key="6">
    <source>
        <dbReference type="Pfam" id="PF26343"/>
    </source>
</evidence>
<evidence type="ECO:0000256" key="3">
    <source>
        <dbReference type="ARBA" id="ARBA00022801"/>
    </source>
</evidence>
<dbReference type="Pfam" id="PF13470">
    <property type="entry name" value="PIN_3"/>
    <property type="match status" value="1"/>
</dbReference>
<evidence type="ECO:0000256" key="4">
    <source>
        <dbReference type="ARBA" id="ARBA00022842"/>
    </source>
</evidence>
<accession>A0A5M3WNY6</accession>
<keyword evidence="3" id="KW-0378">Hydrolase</keyword>
<proteinExistence type="predicted"/>
<gene>
    <name evidence="7" type="ORF">Amac_015830</name>
</gene>
<dbReference type="GO" id="GO:0004518">
    <property type="term" value="F:nuclease activity"/>
    <property type="evidence" value="ECO:0007669"/>
    <property type="project" value="UniProtKB-KW"/>
</dbReference>
<dbReference type="GO" id="GO:0046872">
    <property type="term" value="F:metal ion binding"/>
    <property type="evidence" value="ECO:0007669"/>
    <property type="project" value="UniProtKB-KW"/>
</dbReference>
<reference evidence="7 8" key="1">
    <citation type="submission" date="2019-10" db="EMBL/GenBank/DDBJ databases">
        <title>Whole genome shotgun sequence of Acrocarpospora macrocephala NBRC 16266.</title>
        <authorList>
            <person name="Ichikawa N."/>
            <person name="Kimura A."/>
            <person name="Kitahashi Y."/>
            <person name="Komaki H."/>
            <person name="Oguchi A."/>
        </authorList>
    </citation>
    <scope>NUCLEOTIDE SEQUENCE [LARGE SCALE GENOMIC DNA]</scope>
    <source>
        <strain evidence="7 8">NBRC 16266</strain>
    </source>
</reference>
<name>A0A5M3WNY6_9ACTN</name>
<evidence type="ECO:0000313" key="7">
    <source>
        <dbReference type="EMBL" id="GES07988.1"/>
    </source>
</evidence>
<dbReference type="GO" id="GO:0016787">
    <property type="term" value="F:hydrolase activity"/>
    <property type="evidence" value="ECO:0007669"/>
    <property type="project" value="UniProtKB-KW"/>
</dbReference>
<evidence type="ECO:0000259" key="5">
    <source>
        <dbReference type="Pfam" id="PF13470"/>
    </source>
</evidence>
<keyword evidence="1" id="KW-0540">Nuclease</keyword>
<dbReference type="InterPro" id="IPR029060">
    <property type="entry name" value="PIN-like_dom_sf"/>
</dbReference>
<dbReference type="InterPro" id="IPR058652">
    <property type="entry name" value="VapC50_C"/>
</dbReference>
<dbReference type="RefSeq" id="WP_155353639.1">
    <property type="nucleotide sequence ID" value="NZ_BAAAHL010000012.1"/>
</dbReference>
<feature type="domain" description="VapC50 C-terminal" evidence="6">
    <location>
        <begin position="126"/>
        <end position="182"/>
    </location>
</feature>
<comment type="caution">
    <text evidence="7">The sequence shown here is derived from an EMBL/GenBank/DDBJ whole genome shotgun (WGS) entry which is preliminary data.</text>
</comment>
<feature type="domain" description="PIN" evidence="5">
    <location>
        <begin position="5"/>
        <end position="108"/>
    </location>
</feature>
<dbReference type="OrthoDB" id="113459at2"/>
<dbReference type="InterPro" id="IPR002716">
    <property type="entry name" value="PIN_dom"/>
</dbReference>
<organism evidence="7 8">
    <name type="scientific">Acrocarpospora macrocephala</name>
    <dbReference type="NCBI Taxonomy" id="150177"/>
    <lineage>
        <taxon>Bacteria</taxon>
        <taxon>Bacillati</taxon>
        <taxon>Actinomycetota</taxon>
        <taxon>Actinomycetes</taxon>
        <taxon>Streptosporangiales</taxon>
        <taxon>Streptosporangiaceae</taxon>
        <taxon>Acrocarpospora</taxon>
    </lineage>
</organism>
<dbReference type="EMBL" id="BLAE01000008">
    <property type="protein sequence ID" value="GES07988.1"/>
    <property type="molecule type" value="Genomic_DNA"/>
</dbReference>
<dbReference type="Pfam" id="PF26343">
    <property type="entry name" value="VapC50_C"/>
    <property type="match status" value="1"/>
</dbReference>
<evidence type="ECO:0000256" key="1">
    <source>
        <dbReference type="ARBA" id="ARBA00022722"/>
    </source>
</evidence>
<keyword evidence="2" id="KW-0479">Metal-binding</keyword>
<keyword evidence="8" id="KW-1185">Reference proteome</keyword>
<evidence type="ECO:0000256" key="2">
    <source>
        <dbReference type="ARBA" id="ARBA00022723"/>
    </source>
</evidence>